<evidence type="ECO:0000313" key="1">
    <source>
        <dbReference type="EMBL" id="MDQ0207420.1"/>
    </source>
</evidence>
<dbReference type="Proteomes" id="UP001225034">
    <property type="component" value="Unassembled WGS sequence"/>
</dbReference>
<dbReference type="RefSeq" id="WP_306982725.1">
    <property type="nucleotide sequence ID" value="NZ_JAUSUA010000003.1"/>
</dbReference>
<accession>A0ABT9YIW1</accession>
<evidence type="ECO:0000313" key="2">
    <source>
        <dbReference type="Proteomes" id="UP001225034"/>
    </source>
</evidence>
<name>A0ABT9YIW1_9BACI</name>
<gene>
    <name evidence="1" type="ORF">J2S05_002221</name>
</gene>
<reference evidence="1 2" key="1">
    <citation type="submission" date="2023-07" db="EMBL/GenBank/DDBJ databases">
        <title>Genomic Encyclopedia of Type Strains, Phase IV (KMG-IV): sequencing the most valuable type-strain genomes for metagenomic binning, comparative biology and taxonomic classification.</title>
        <authorList>
            <person name="Goeker M."/>
        </authorList>
    </citation>
    <scope>NUCLEOTIDE SEQUENCE [LARGE SCALE GENOMIC DNA]</scope>
    <source>
        <strain evidence="1 2">DSM 19154</strain>
    </source>
</reference>
<proteinExistence type="predicted"/>
<sequence length="205" mass="24126">MYHESFEPPTNHYDESIQDIDEQICQLIRERKERTHNNPGFPPHKLISSWAKTYHLYEEFLQSLFSEMYHEEHHKPVVEPKGFRKNIPILKTYEKDNDLFYSMTIMRQFKNASVVFLNTDGLAPTETLHPHDFHIPHRLELSIVGDDQTYDCRWQGGSGSDNHLSNTYVVSPPLPDEESGLKLVFTEFKTHEKNKPTGFEFVINY</sequence>
<protein>
    <submittedName>
        <fullName evidence="1">Uncharacterized protein</fullName>
    </submittedName>
</protein>
<organism evidence="1 2">
    <name type="scientific">Alkalicoccobacillus murimartini</name>
    <dbReference type="NCBI Taxonomy" id="171685"/>
    <lineage>
        <taxon>Bacteria</taxon>
        <taxon>Bacillati</taxon>
        <taxon>Bacillota</taxon>
        <taxon>Bacilli</taxon>
        <taxon>Bacillales</taxon>
        <taxon>Bacillaceae</taxon>
        <taxon>Alkalicoccobacillus</taxon>
    </lineage>
</organism>
<dbReference type="EMBL" id="JAUSUA010000003">
    <property type="protein sequence ID" value="MDQ0207420.1"/>
    <property type="molecule type" value="Genomic_DNA"/>
</dbReference>
<keyword evidence="2" id="KW-1185">Reference proteome</keyword>
<comment type="caution">
    <text evidence="1">The sequence shown here is derived from an EMBL/GenBank/DDBJ whole genome shotgun (WGS) entry which is preliminary data.</text>
</comment>